<protein>
    <submittedName>
        <fullName evidence="1">Uncharacterized protein</fullName>
    </submittedName>
</protein>
<evidence type="ECO:0000313" key="1">
    <source>
        <dbReference type="EMBL" id="EHI54255.1"/>
    </source>
</evidence>
<dbReference type="Proteomes" id="UP000006428">
    <property type="component" value="Unassembled WGS sequence"/>
</dbReference>
<sequence length="68" mass="7183">MIAIVLAMLKMLPVGDQDFSKGAGGQKSVREIALMPSGIQEQAKGVQAEGIKRKRSGRLCGGLMPDRG</sequence>
<dbReference type="RefSeq" id="WP_005310069.1">
    <property type="nucleotide sequence ID" value="NZ_AGVO01000002.1"/>
</dbReference>
<reference evidence="1 2" key="1">
    <citation type="journal article" date="2012" name="Front. Microbiol.">
        <title>Draft Genome Sequence of the Virulent Strain 01-B526 of the Fish Pathogen Aeromonas salmonicida.</title>
        <authorList>
            <person name="Charette S.J."/>
            <person name="Brochu F."/>
            <person name="Boyle B."/>
            <person name="Filion G."/>
            <person name="Tanaka K.H."/>
            <person name="Derome N."/>
        </authorList>
    </citation>
    <scope>NUCLEOTIDE SEQUENCE [LARGE SCALE GENOMIC DNA]</scope>
    <source>
        <strain evidence="1 2">01-B526</strain>
    </source>
</reference>
<keyword evidence="2" id="KW-1185">Reference proteome</keyword>
<name>A0ABP2N5L1_AERSS</name>
<dbReference type="EMBL" id="AGVO01000002">
    <property type="protein sequence ID" value="EHI54255.1"/>
    <property type="molecule type" value="Genomic_DNA"/>
</dbReference>
<comment type="caution">
    <text evidence="1">The sequence shown here is derived from an EMBL/GenBank/DDBJ whole genome shotgun (WGS) entry which is preliminary data.</text>
</comment>
<evidence type="ECO:0000313" key="2">
    <source>
        <dbReference type="Proteomes" id="UP000006428"/>
    </source>
</evidence>
<gene>
    <name evidence="1" type="ORF">IYQ_00687</name>
</gene>
<organism evidence="1 2">
    <name type="scientific">Aeromonas salmonicida subsp. salmonicida 01-B526</name>
    <dbReference type="NCBI Taxonomy" id="1076135"/>
    <lineage>
        <taxon>Bacteria</taxon>
        <taxon>Pseudomonadati</taxon>
        <taxon>Pseudomonadota</taxon>
        <taxon>Gammaproteobacteria</taxon>
        <taxon>Aeromonadales</taxon>
        <taxon>Aeromonadaceae</taxon>
        <taxon>Aeromonas</taxon>
    </lineage>
</organism>
<accession>A0ABP2N5L1</accession>
<proteinExistence type="predicted"/>